<organism evidence="4 5">
    <name type="scientific">Trema orientale</name>
    <name type="common">Charcoal tree</name>
    <name type="synonym">Celtis orientalis</name>
    <dbReference type="NCBI Taxonomy" id="63057"/>
    <lineage>
        <taxon>Eukaryota</taxon>
        <taxon>Viridiplantae</taxon>
        <taxon>Streptophyta</taxon>
        <taxon>Embryophyta</taxon>
        <taxon>Tracheophyta</taxon>
        <taxon>Spermatophyta</taxon>
        <taxon>Magnoliopsida</taxon>
        <taxon>eudicotyledons</taxon>
        <taxon>Gunneridae</taxon>
        <taxon>Pentapetalae</taxon>
        <taxon>rosids</taxon>
        <taxon>fabids</taxon>
        <taxon>Rosales</taxon>
        <taxon>Cannabaceae</taxon>
        <taxon>Trema</taxon>
    </lineage>
</organism>
<sequence>MKLIGTLSLICLIMAMAATALGENSPVLDTAGQPLQRGVDYYIKPAITDNGGRFTLVDGNEWCEQYAGQENDSSAEGFPVAFAPFAEGEDVVRESRDLKITFSAITICIRSTTWQLESEKDPESGRRLIGTGSSGEAGNYFRINRQSEGIYSIQWCPTEFCPICRFDCGSVGVLVKDGKRFLALDGSVLPVVFERA</sequence>
<evidence type="ECO:0000256" key="2">
    <source>
        <dbReference type="ARBA" id="ARBA00023157"/>
    </source>
</evidence>
<keyword evidence="3" id="KW-0732">Signal</keyword>
<name>A0A2P5FL94_TREOI</name>
<feature type="chain" id="PRO_5015123969" evidence="3">
    <location>
        <begin position="23"/>
        <end position="196"/>
    </location>
</feature>
<keyword evidence="5" id="KW-1185">Reference proteome</keyword>
<comment type="caution">
    <text evidence="4">The sequence shown here is derived from an EMBL/GenBank/DDBJ whole genome shotgun (WGS) entry which is preliminary data.</text>
</comment>
<dbReference type="PANTHER" id="PTHR33107">
    <property type="entry name" value="KUNITZ TRYPSIN INHIBITOR 2"/>
    <property type="match status" value="1"/>
</dbReference>
<dbReference type="STRING" id="63057.A0A2P5FL94"/>
<dbReference type="CDD" id="cd23367">
    <property type="entry name" value="beta-trefoil_STI_KPI104-like"/>
    <property type="match status" value="1"/>
</dbReference>
<evidence type="ECO:0000313" key="4">
    <source>
        <dbReference type="EMBL" id="PON98561.1"/>
    </source>
</evidence>
<dbReference type="SUPFAM" id="SSF50386">
    <property type="entry name" value="STI-like"/>
    <property type="match status" value="1"/>
</dbReference>
<dbReference type="OrthoDB" id="1918435at2759"/>
<keyword evidence="2" id="KW-1015">Disulfide bond</keyword>
<protein>
    <submittedName>
        <fullName evidence="4">Proteinase inhibitor I3, Kunitz legume</fullName>
    </submittedName>
</protein>
<evidence type="ECO:0000256" key="1">
    <source>
        <dbReference type="ARBA" id="ARBA00005440"/>
    </source>
</evidence>
<dbReference type="EMBL" id="JXTC01000024">
    <property type="protein sequence ID" value="PON98561.1"/>
    <property type="molecule type" value="Genomic_DNA"/>
</dbReference>
<feature type="signal peptide" evidence="3">
    <location>
        <begin position="1"/>
        <end position="22"/>
    </location>
</feature>
<accession>A0A2P5FL94</accession>
<dbReference type="PRINTS" id="PR00291">
    <property type="entry name" value="KUNITZINHBTR"/>
</dbReference>
<reference evidence="5" key="1">
    <citation type="submission" date="2016-06" db="EMBL/GenBank/DDBJ databases">
        <title>Parallel loss of symbiosis genes in relatives of nitrogen-fixing non-legume Parasponia.</title>
        <authorList>
            <person name="Van Velzen R."/>
            <person name="Holmer R."/>
            <person name="Bu F."/>
            <person name="Rutten L."/>
            <person name="Van Zeijl A."/>
            <person name="Liu W."/>
            <person name="Santuari L."/>
            <person name="Cao Q."/>
            <person name="Sharma T."/>
            <person name="Shen D."/>
            <person name="Roswanjaya Y."/>
            <person name="Wardhani T."/>
            <person name="Kalhor M.S."/>
            <person name="Jansen J."/>
            <person name="Van den Hoogen J."/>
            <person name="Gungor B."/>
            <person name="Hartog M."/>
            <person name="Hontelez J."/>
            <person name="Verver J."/>
            <person name="Yang W.-C."/>
            <person name="Schijlen E."/>
            <person name="Repin R."/>
            <person name="Schilthuizen M."/>
            <person name="Schranz E."/>
            <person name="Heidstra R."/>
            <person name="Miyata K."/>
            <person name="Fedorova E."/>
            <person name="Kohlen W."/>
            <person name="Bisseling T."/>
            <person name="Smit S."/>
            <person name="Geurts R."/>
        </authorList>
    </citation>
    <scope>NUCLEOTIDE SEQUENCE [LARGE SCALE GENOMIC DNA]</scope>
    <source>
        <strain evidence="5">cv. RG33-2</strain>
    </source>
</reference>
<evidence type="ECO:0000256" key="3">
    <source>
        <dbReference type="SAM" id="SignalP"/>
    </source>
</evidence>
<dbReference type="InterPro" id="IPR011065">
    <property type="entry name" value="Kunitz_inhibitor_STI-like_sf"/>
</dbReference>
<dbReference type="Gene3D" id="2.80.10.50">
    <property type="match status" value="1"/>
</dbReference>
<dbReference type="PANTHER" id="PTHR33107:SF81">
    <property type="entry name" value="TRYPSIN INHIBITOR A"/>
    <property type="match status" value="1"/>
</dbReference>
<dbReference type="Pfam" id="PF00197">
    <property type="entry name" value="Kunitz_legume"/>
    <property type="match status" value="1"/>
</dbReference>
<gene>
    <name evidence="4" type="ORF">TorRG33x02_057950</name>
</gene>
<dbReference type="InterPro" id="IPR002160">
    <property type="entry name" value="Prot_inh_Kunz-lg"/>
</dbReference>
<dbReference type="InParanoid" id="A0A2P5FL94"/>
<dbReference type="GO" id="GO:0004866">
    <property type="term" value="F:endopeptidase inhibitor activity"/>
    <property type="evidence" value="ECO:0007669"/>
    <property type="project" value="InterPro"/>
</dbReference>
<comment type="similarity">
    <text evidence="1">Belongs to the protease inhibitor I3 (leguminous Kunitz-type inhibitor) family.</text>
</comment>
<dbReference type="AlphaFoldDB" id="A0A2P5FL94"/>
<dbReference type="Proteomes" id="UP000237000">
    <property type="component" value="Unassembled WGS sequence"/>
</dbReference>
<proteinExistence type="inferred from homology"/>
<evidence type="ECO:0000313" key="5">
    <source>
        <dbReference type="Proteomes" id="UP000237000"/>
    </source>
</evidence>
<dbReference type="SMART" id="SM00452">
    <property type="entry name" value="STI"/>
    <property type="match status" value="1"/>
</dbReference>